<dbReference type="SUPFAM" id="SSF53756">
    <property type="entry name" value="UDP-Glycosyltransferase/glycogen phosphorylase"/>
    <property type="match status" value="1"/>
</dbReference>
<dbReference type="AlphaFoldDB" id="A0A6B0SEQ0"/>
<organism evidence="1 2">
    <name type="scientific">Halobacterium bonnevillei</name>
    <dbReference type="NCBI Taxonomy" id="2692200"/>
    <lineage>
        <taxon>Archaea</taxon>
        <taxon>Methanobacteriati</taxon>
        <taxon>Methanobacteriota</taxon>
        <taxon>Stenosarchaea group</taxon>
        <taxon>Halobacteria</taxon>
        <taxon>Halobacteriales</taxon>
        <taxon>Halobacteriaceae</taxon>
        <taxon>Halobacterium</taxon>
    </lineage>
</organism>
<comment type="caution">
    <text evidence="1">The sequence shown here is derived from an EMBL/GenBank/DDBJ whole genome shotgun (WGS) entry which is preliminary data.</text>
</comment>
<evidence type="ECO:0008006" key="3">
    <source>
        <dbReference type="Google" id="ProtNLM"/>
    </source>
</evidence>
<proteinExistence type="predicted"/>
<sequence length="575" mass="64547">MNSETKLYIVENQADVDAVAEGCDTFVIESALQEVPAVAFERVFRSLIEADPGRIADLPLYGVVRIHLAFLFAQNQTPPMALPHLVVLYTLLEERLNQNDYDELRCHNLAENYQAVVSDVASKHSVTVENTARFGFHRTILGFLIGIYGYFRLLADQLLSIVWKRTRREPDPTETVFVPHVNRFDNIRPVLDQFEGEYEVVLPTSTISWLRHRKDRYADVDAYDPTPLDYFTTPRRIVETIRRGIGLTYAVLIRRSFDVDVQSRVRTEFGVEMPQTVTYLLGNLFAEHIPALANTVIAEQMLADLDPEQLVVGSLGSRQQAILYAAIEAGVDTYHVPHSGTNGYEKTPPSETVHFVPGDHIVTHLQRSDQLSTTDNVVPAGRPKLVELSHSDVTPVDDWQSDAIRIVVATQPFSDPIRRRFIEDVLESLQQTPEPIDVVIKIHPNETTSFYVSTVSEYPFRVRIAEDDIYGYVTGADVVVTINSNVGLESMVLGTPCVCVNVWSPLIRARPYATHGPVPVLRTNDEMNKFFATLTADRVGELAEAETDFVRKNYLAGDPSGRISAIIQADDQVPN</sequence>
<name>A0A6B0SEQ0_9EURY</name>
<dbReference type="Proteomes" id="UP000471521">
    <property type="component" value="Unassembled WGS sequence"/>
</dbReference>
<evidence type="ECO:0000313" key="2">
    <source>
        <dbReference type="Proteomes" id="UP000471521"/>
    </source>
</evidence>
<dbReference type="InterPro" id="IPR043148">
    <property type="entry name" value="TagF_C"/>
</dbReference>
<dbReference type="EMBL" id="WUUU01000033">
    <property type="protein sequence ID" value="MXR20224.1"/>
    <property type="molecule type" value="Genomic_DNA"/>
</dbReference>
<protein>
    <recommendedName>
        <fullName evidence="3">Capsule polysaccharide biosynthesis protein</fullName>
    </recommendedName>
</protein>
<dbReference type="Gene3D" id="3.40.50.12580">
    <property type="match status" value="1"/>
</dbReference>
<reference evidence="1 2" key="1">
    <citation type="submission" date="2019-12" db="EMBL/GenBank/DDBJ databases">
        <title>Isolation and characterization of three novel carbon monoxide-oxidizing members of Halobacteria from salione crusts and soils.</title>
        <authorList>
            <person name="Myers M.R."/>
            <person name="King G.M."/>
        </authorList>
    </citation>
    <scope>NUCLEOTIDE SEQUENCE [LARGE SCALE GENOMIC DNA]</scope>
    <source>
        <strain evidence="1 2">PCN9</strain>
    </source>
</reference>
<keyword evidence="2" id="KW-1185">Reference proteome</keyword>
<gene>
    <name evidence="1" type="ORF">GRX66_06265</name>
</gene>
<dbReference type="RefSeq" id="WP_159525779.1">
    <property type="nucleotide sequence ID" value="NZ_WUUU01000033.1"/>
</dbReference>
<accession>A0A6B0SEQ0</accession>
<evidence type="ECO:0000313" key="1">
    <source>
        <dbReference type="EMBL" id="MXR20224.1"/>
    </source>
</evidence>